<evidence type="ECO:0000313" key="3">
    <source>
        <dbReference type="Proteomes" id="UP001225356"/>
    </source>
</evidence>
<dbReference type="EMBL" id="JAUSQU010000003">
    <property type="protein sequence ID" value="MDP9850484.1"/>
    <property type="molecule type" value="Genomic_DNA"/>
</dbReference>
<name>A0ABT9QUQ2_9ACTN</name>
<comment type="caution">
    <text evidence="2">The sequence shown here is derived from an EMBL/GenBank/DDBJ whole genome shotgun (WGS) entry which is preliminary data.</text>
</comment>
<organism evidence="2 3">
    <name type="scientific">Streptosporangium lutulentum</name>
    <dbReference type="NCBI Taxonomy" id="1461250"/>
    <lineage>
        <taxon>Bacteria</taxon>
        <taxon>Bacillati</taxon>
        <taxon>Actinomycetota</taxon>
        <taxon>Actinomycetes</taxon>
        <taxon>Streptosporangiales</taxon>
        <taxon>Streptosporangiaceae</taxon>
        <taxon>Streptosporangium</taxon>
    </lineage>
</organism>
<evidence type="ECO:0000313" key="2">
    <source>
        <dbReference type="EMBL" id="MDP9850484.1"/>
    </source>
</evidence>
<reference evidence="2 3" key="1">
    <citation type="submission" date="2023-07" db="EMBL/GenBank/DDBJ databases">
        <title>Sequencing the genomes of 1000 actinobacteria strains.</title>
        <authorList>
            <person name="Klenk H.-P."/>
        </authorList>
    </citation>
    <scope>NUCLEOTIDE SEQUENCE [LARGE SCALE GENOMIC DNA]</scope>
    <source>
        <strain evidence="2 3">DSM 46740</strain>
    </source>
</reference>
<dbReference type="RefSeq" id="WP_307569550.1">
    <property type="nucleotide sequence ID" value="NZ_JAUSQU010000003.1"/>
</dbReference>
<evidence type="ECO:0000256" key="1">
    <source>
        <dbReference type="SAM" id="MobiDB-lite"/>
    </source>
</evidence>
<protein>
    <submittedName>
        <fullName evidence="2">Uncharacterized protein</fullName>
    </submittedName>
</protein>
<dbReference type="Proteomes" id="UP001225356">
    <property type="component" value="Unassembled WGS sequence"/>
</dbReference>
<feature type="compositionally biased region" description="Polar residues" evidence="1">
    <location>
        <begin position="64"/>
        <end position="74"/>
    </location>
</feature>
<accession>A0ABT9QUQ2</accession>
<feature type="region of interest" description="Disordered" evidence="1">
    <location>
        <begin position="60"/>
        <end position="93"/>
    </location>
</feature>
<keyword evidence="3" id="KW-1185">Reference proteome</keyword>
<gene>
    <name evidence="2" type="ORF">J2853_009780</name>
</gene>
<proteinExistence type="predicted"/>
<sequence length="93" mass="10182">MNENPETDRPDSEHEIDFTNLTFDFLIQEESDTILYDEGDGKSVNNDLGRRIQTLLGELADISDPTTAASSSFPGTPVSRGRRSTGRKTGGYG</sequence>